<evidence type="ECO:0000313" key="3">
    <source>
        <dbReference type="EMBL" id="ARD10939.1"/>
    </source>
</evidence>
<dbReference type="InterPro" id="IPR048336">
    <property type="entry name" value="StiP-like"/>
</dbReference>
<accession>A0ABC8BAC1</accession>
<evidence type="ECO:0000313" key="4">
    <source>
        <dbReference type="Proteomes" id="UP000005729"/>
    </source>
</evidence>
<gene>
    <name evidence="3" type="ORF">PSA3335_07585</name>
</gene>
<proteinExistence type="predicted"/>
<dbReference type="Pfam" id="PF15608">
    <property type="entry name" value="PELOTA_1"/>
    <property type="match status" value="1"/>
</dbReference>
<name>A0ABC8BAC1_PSESS</name>
<dbReference type="InterPro" id="IPR028157">
    <property type="entry name" value="PELOTA_dom"/>
</dbReference>
<reference evidence="3 4" key="1">
    <citation type="journal article" date="2010" name="Environ. Microbiol.">
        <title>Annotation and overview of the Pseudomonas savastanoi pv. savastanoi NCPPB 3335 draft genome reveals the virulence gene complement of a tumour-inducing pathogen of woody hosts.</title>
        <authorList>
            <person name="Rodriguez-Palenzuela P."/>
            <person name="Matas I.M."/>
            <person name="Murillo J."/>
            <person name="Lopez-Solanilla E."/>
            <person name="Bardaji L."/>
            <person name="Perez-Martinez I."/>
            <person name="Rodriguez-Moskera M.E."/>
            <person name="Penyalver R."/>
            <person name="Lopez M.M."/>
            <person name="Quesada J.M."/>
            <person name="Biehl B.S."/>
            <person name="Perna N.T."/>
            <person name="Glasner J.D."/>
            <person name="Cabot E.L."/>
            <person name="Neeno-Eckwall E."/>
            <person name="Ramos C."/>
        </authorList>
    </citation>
    <scope>NUCLEOTIDE SEQUENCE [LARGE SCALE GENOMIC DNA]</scope>
    <source>
        <strain evidence="3 4">NCPPB 3335</strain>
    </source>
</reference>
<dbReference type="PIRSF" id="PIRSF020979">
    <property type="entry name" value="UCP020979"/>
    <property type="match status" value="1"/>
</dbReference>
<dbReference type="Pfam" id="PF11202">
    <property type="entry name" value="StiP"/>
    <property type="match status" value="1"/>
</dbReference>
<dbReference type="KEGG" id="psav:PSA3335_07585"/>
<dbReference type="RefSeq" id="WP_002552031.1">
    <property type="nucleotide sequence ID" value="NZ_CP008742.1"/>
</dbReference>
<sequence>MSDPVHGLDTVGSGSYLYDDVHFLLRSVAMQATSVAEKERLIQTHQKHYSEMISEESPPSAAHKALYERALSQNGLRMADDVQALAQALDRECTGAEIVLVSFVRAGLPLGVLLRRALIDLHREAHHYGISIVRDRGIDKVALEAIILAHGAQNIVFVDGWTGKGAISGEIRRSLAGDTRFPKEPRLVVLADPCGSAWLAASAEDWVIPSGILGATVSGLVSRSIWPTDGGLHGCVVYEQLQGHDVTQSFIEHIDSQRRQNSSTLTLTQRAGLKDAATQVVDRLAERFDITNFNRIKPGIAEATRAVMRRVPDHVLVRNRADSDVQLLLHLTEKAGIPVEEVGDVLGPYRAVTIIRSLS</sequence>
<feature type="domain" description="Cysteine protease StiP N-terminal" evidence="1">
    <location>
        <begin position="14"/>
        <end position="254"/>
    </location>
</feature>
<evidence type="ECO:0008006" key="5">
    <source>
        <dbReference type="Google" id="ProtNLM"/>
    </source>
</evidence>
<dbReference type="AlphaFoldDB" id="A0ABC8BAC1"/>
<organism evidence="3 4">
    <name type="scientific">Pseudomonas savastanoi pv. savastanoi NCPPB 3335</name>
    <dbReference type="NCBI Taxonomy" id="693985"/>
    <lineage>
        <taxon>Bacteria</taxon>
        <taxon>Pseudomonadati</taxon>
        <taxon>Pseudomonadota</taxon>
        <taxon>Gammaproteobacteria</taxon>
        <taxon>Pseudomonadales</taxon>
        <taxon>Pseudomonadaceae</taxon>
        <taxon>Pseudomonas</taxon>
    </lineage>
</organism>
<dbReference type="InterPro" id="IPR011215">
    <property type="entry name" value="StiP_N"/>
</dbReference>
<dbReference type="EMBL" id="CP008742">
    <property type="protein sequence ID" value="ARD10939.1"/>
    <property type="molecule type" value="Genomic_DNA"/>
</dbReference>
<dbReference type="Proteomes" id="UP000005729">
    <property type="component" value="Chromosome"/>
</dbReference>
<evidence type="ECO:0000259" key="1">
    <source>
        <dbReference type="Pfam" id="PF11202"/>
    </source>
</evidence>
<feature type="domain" description="PELOTA RNA-binding" evidence="2">
    <location>
        <begin position="277"/>
        <end position="357"/>
    </location>
</feature>
<evidence type="ECO:0000259" key="2">
    <source>
        <dbReference type="Pfam" id="PF15608"/>
    </source>
</evidence>
<protein>
    <recommendedName>
        <fullName evidence="5">PELOTA RNA-binding domain-containing protein</fullName>
    </recommendedName>
</protein>